<organism evidence="2 3">
    <name type="scientific">Hamiltonella defensa subsp. Acyrthosiphon pisum (strain 5AT)</name>
    <dbReference type="NCBI Taxonomy" id="572265"/>
    <lineage>
        <taxon>Bacteria</taxon>
        <taxon>Pseudomonadati</taxon>
        <taxon>Pseudomonadota</taxon>
        <taxon>Gammaproteobacteria</taxon>
        <taxon>Enterobacterales</taxon>
        <taxon>Enterobacteriaceae</taxon>
        <taxon>aphid secondary symbionts</taxon>
        <taxon>Candidatus Williamhamiltonella</taxon>
    </lineage>
</organism>
<keyword evidence="1" id="KW-0812">Transmembrane</keyword>
<dbReference type="AlphaFoldDB" id="C4K747"/>
<dbReference type="EMBL" id="CP001277">
    <property type="protein sequence ID" value="ACQ68390.1"/>
    <property type="molecule type" value="Genomic_DNA"/>
</dbReference>
<proteinExistence type="predicted"/>
<reference evidence="2 3" key="1">
    <citation type="journal article" date="2009" name="Proc. Natl. Acad. Sci. U.S.A.">
        <title>Hamiltonella defensa, genome evolution of protective bacterial endosymbiont from pathogenic ancestors.</title>
        <authorList>
            <person name="Degnan P.H."/>
            <person name="Yu Y."/>
            <person name="Sisneros N."/>
            <person name="Wing R.A."/>
            <person name="Moran N.A."/>
        </authorList>
    </citation>
    <scope>NUCLEOTIDE SEQUENCE [LARGE SCALE GENOMIC DNA]</scope>
    <source>
        <strain evidence="3">5AT</strain>
    </source>
</reference>
<keyword evidence="1" id="KW-1133">Transmembrane helix</keyword>
<protein>
    <submittedName>
        <fullName evidence="2">Uncharacterized protein</fullName>
    </submittedName>
</protein>
<keyword evidence="3" id="KW-1185">Reference proteome</keyword>
<evidence type="ECO:0000256" key="1">
    <source>
        <dbReference type="SAM" id="Phobius"/>
    </source>
</evidence>
<sequence length="31" mass="3844">MFDLNFLYNLSMVVSFLLINFIYYIMDDLFK</sequence>
<dbReference type="HOGENOM" id="CLU_3396876_0_0_6"/>
<keyword evidence="1" id="KW-0472">Membrane</keyword>
<evidence type="ECO:0000313" key="2">
    <source>
        <dbReference type="EMBL" id="ACQ68390.1"/>
    </source>
</evidence>
<accession>C4K747</accession>
<feature type="transmembrane region" description="Helical" evidence="1">
    <location>
        <begin position="6"/>
        <end position="26"/>
    </location>
</feature>
<dbReference type="Proteomes" id="UP000002334">
    <property type="component" value="Chromosome"/>
</dbReference>
<dbReference type="KEGG" id="hde:HDEF_1794"/>
<name>C4K747_HAMD5</name>
<evidence type="ECO:0000313" key="3">
    <source>
        <dbReference type="Proteomes" id="UP000002334"/>
    </source>
</evidence>
<gene>
    <name evidence="2" type="ordered locus">HDEF_1794</name>
</gene>